<gene>
    <name evidence="1" type="ORF">RMCC_2685</name>
</gene>
<dbReference type="STRING" id="228230.RMCC_2685"/>
<dbReference type="AlphaFoldDB" id="A0A117IA39"/>
<organism evidence="1 2">
    <name type="scientific">Mycolicibacterium canariasense</name>
    <name type="common">Mycobacterium canariasense</name>
    <dbReference type="NCBI Taxonomy" id="228230"/>
    <lineage>
        <taxon>Bacteria</taxon>
        <taxon>Bacillati</taxon>
        <taxon>Actinomycetota</taxon>
        <taxon>Actinomycetes</taxon>
        <taxon>Mycobacteriales</taxon>
        <taxon>Mycobacteriaceae</taxon>
        <taxon>Mycolicibacterium</taxon>
    </lineage>
</organism>
<sequence length="260" mass="27461">MLGCDPLTALLGAGLDPRSPQVVWKRYLRALAEYGAAVRMLGPDVMLADGIDPVSASALVELAKRYPPGEPMPVESAGVLAAMGQLDVTGERINARVAAYFRHITKVVGKELAEPLLSSGAITASAGIHVAGSHLVAVMVHDAEQLTLWRTWATQVSGDLREMHTAPTLVLSTMPGGGIYLFRTPATAGPDKGADTRFEPLPELQMMVGGCLVTAGDVTVPIPPTRMFGHHVMRLGSCRALPAWLESMLRTHGAPAETAA</sequence>
<reference evidence="2" key="2">
    <citation type="submission" date="2016-02" db="EMBL/GenBank/DDBJ databases">
        <title>Draft genome sequence of five rapidly growing Mycobacterium species.</title>
        <authorList>
            <person name="Katahira K."/>
            <person name="Gotou Y."/>
            <person name="Iida K."/>
            <person name="Ogura Y."/>
            <person name="Hayashi T."/>
        </authorList>
    </citation>
    <scope>NUCLEOTIDE SEQUENCE [LARGE SCALE GENOMIC DNA]</scope>
    <source>
        <strain evidence="2">JCM15298</strain>
    </source>
</reference>
<name>A0A117IA39_MYCCR</name>
<dbReference type="EMBL" id="BCSY01000042">
    <property type="protein sequence ID" value="GAS95719.1"/>
    <property type="molecule type" value="Genomic_DNA"/>
</dbReference>
<dbReference type="RefSeq" id="WP_062656857.1">
    <property type="nucleotide sequence ID" value="NZ_BCSY01000042.1"/>
</dbReference>
<comment type="caution">
    <text evidence="1">The sequence shown here is derived from an EMBL/GenBank/DDBJ whole genome shotgun (WGS) entry which is preliminary data.</text>
</comment>
<protein>
    <submittedName>
        <fullName evidence="1">Uncharacterized protein</fullName>
    </submittedName>
</protein>
<evidence type="ECO:0000313" key="2">
    <source>
        <dbReference type="Proteomes" id="UP000069443"/>
    </source>
</evidence>
<accession>A0A117IA39</accession>
<evidence type="ECO:0000313" key="1">
    <source>
        <dbReference type="EMBL" id="GAS95719.1"/>
    </source>
</evidence>
<keyword evidence="2" id="KW-1185">Reference proteome</keyword>
<dbReference type="OrthoDB" id="4641599at2"/>
<dbReference type="Proteomes" id="UP000069443">
    <property type="component" value="Unassembled WGS sequence"/>
</dbReference>
<proteinExistence type="predicted"/>
<reference evidence="2" key="1">
    <citation type="journal article" date="2016" name="Genome Announc.">
        <title>Draft Genome Sequences of Five Rapidly Growing Mycobacterium Species, M. thermoresistibile, M. fortuitum subsp. acetamidolyticum, M. canariasense, M. brisbanense, and M. novocastrense.</title>
        <authorList>
            <person name="Katahira K."/>
            <person name="Ogura Y."/>
            <person name="Gotoh Y."/>
            <person name="Hayashi T."/>
        </authorList>
    </citation>
    <scope>NUCLEOTIDE SEQUENCE [LARGE SCALE GENOMIC DNA]</scope>
    <source>
        <strain evidence="2">JCM15298</strain>
    </source>
</reference>